<keyword evidence="1" id="KW-0560">Oxidoreductase</keyword>
<dbReference type="KEGG" id="marp:QYS47_23785"/>
<dbReference type="EMBL" id="CP129968">
    <property type="protein sequence ID" value="WKK80173.2"/>
    <property type="molecule type" value="Genomic_DNA"/>
</dbReference>
<dbReference type="InterPro" id="IPR027056">
    <property type="entry name" value="Gluconate_2DH_su3"/>
</dbReference>
<gene>
    <name evidence="1" type="ORF">QYS47_23785</name>
</gene>
<sequence>MNRREAIKKTGLALGFAATSPLLMHLVQSCESKKPLGWKPKFFNEKQALLIAALADQILPKTDTPGALDVGVDSFVDKMVAEVYNKKEQQQFVEGLDNFEKNCELKNGKIFTDLNNEEKYDALFSLQSEIKYLSFENDPNEKPFFLMLKELVLLGYFTSEEIMTKHLDYIPVPSQLIGCEPMESNQKLRVGNYFQG</sequence>
<proteinExistence type="predicted"/>
<dbReference type="RefSeq" id="WP_322346357.1">
    <property type="nucleotide sequence ID" value="NZ_CP129968.2"/>
</dbReference>
<dbReference type="AlphaFoldDB" id="A0AA49GFQ4"/>
<dbReference type="EC" id="1.-.-.-" evidence="1"/>
<evidence type="ECO:0000313" key="1">
    <source>
        <dbReference type="EMBL" id="WKK80173.2"/>
    </source>
</evidence>
<name>A0AA49GFQ4_9BACT</name>
<organism evidence="1">
    <name type="scientific">Marivirga arenosa</name>
    <dbReference type="NCBI Taxonomy" id="3059076"/>
    <lineage>
        <taxon>Bacteria</taxon>
        <taxon>Pseudomonadati</taxon>
        <taxon>Bacteroidota</taxon>
        <taxon>Cytophagia</taxon>
        <taxon>Cytophagales</taxon>
        <taxon>Marivirgaceae</taxon>
        <taxon>Marivirga</taxon>
    </lineage>
</organism>
<dbReference type="PROSITE" id="PS51257">
    <property type="entry name" value="PROKAR_LIPOPROTEIN"/>
    <property type="match status" value="1"/>
</dbReference>
<accession>A0AA49GFQ4</accession>
<dbReference type="GO" id="GO:0016491">
    <property type="term" value="F:oxidoreductase activity"/>
    <property type="evidence" value="ECO:0007669"/>
    <property type="project" value="UniProtKB-KW"/>
</dbReference>
<dbReference type="Proteomes" id="UP001232019">
    <property type="component" value="Chromosome"/>
</dbReference>
<reference evidence="1" key="1">
    <citation type="submission" date="2023-08" db="EMBL/GenBank/DDBJ databases">
        <title>Comparative genomics and taxonomic characterization of three novel marine species of genus Marivirga.</title>
        <authorList>
            <person name="Muhammad N."/>
            <person name="Kim S.-G."/>
        </authorList>
    </citation>
    <scope>NUCLEOTIDE SEQUENCE</scope>
    <source>
        <strain evidence="1">BKB1-2</strain>
    </source>
</reference>
<protein>
    <submittedName>
        <fullName evidence="1">Gluconate 2-dehydrogenase subunit 3 family protein</fullName>
        <ecNumber evidence="1">1.-.-.-</ecNumber>
    </submittedName>
</protein>
<dbReference type="Pfam" id="PF13618">
    <property type="entry name" value="Gluconate_2-dh3"/>
    <property type="match status" value="1"/>
</dbReference>